<dbReference type="PANTHER" id="PTHR32219">
    <property type="entry name" value="RNA-BINDING PROTEIN YLMH-RELATED"/>
    <property type="match status" value="1"/>
</dbReference>
<evidence type="ECO:0000256" key="10">
    <source>
        <dbReference type="SAM" id="Phobius"/>
    </source>
</evidence>
<dbReference type="InterPro" id="IPR055282">
    <property type="entry name" value="PPI1-4"/>
</dbReference>
<evidence type="ECO:0000256" key="3">
    <source>
        <dbReference type="ARBA" id="ARBA00022692"/>
    </source>
</evidence>
<evidence type="ECO:0000256" key="8">
    <source>
        <dbReference type="SAM" id="Coils"/>
    </source>
</evidence>
<keyword evidence="11" id="KW-1185">Reference proteome</keyword>
<evidence type="ECO:0000256" key="4">
    <source>
        <dbReference type="ARBA" id="ARBA00022989"/>
    </source>
</evidence>
<evidence type="ECO:0000313" key="12">
    <source>
        <dbReference type="RefSeq" id="XP_010272430.1"/>
    </source>
</evidence>
<feature type="coiled-coil region" evidence="8">
    <location>
        <begin position="248"/>
        <end position="310"/>
    </location>
</feature>
<dbReference type="Proteomes" id="UP000189703">
    <property type="component" value="Unplaced"/>
</dbReference>
<dbReference type="AlphaFoldDB" id="A0A1U8AW84"/>
<dbReference type="OrthoDB" id="2195113at2759"/>
<dbReference type="RefSeq" id="XP_010272430.1">
    <property type="nucleotide sequence ID" value="XM_010274128.2"/>
</dbReference>
<keyword evidence="4 10" id="KW-1133">Transmembrane helix</keyword>
<comment type="subcellular location">
    <subcellularLocation>
        <location evidence="1">Cell membrane</location>
        <topology evidence="1">Single-pass membrane protein</topology>
    </subcellularLocation>
</comment>
<keyword evidence="5 8" id="KW-0175">Coiled coil</keyword>
<feature type="coiled-coil region" evidence="8">
    <location>
        <begin position="95"/>
        <end position="122"/>
    </location>
</feature>
<dbReference type="FunCoup" id="A0A1U8AW84">
    <property type="interactions" value="1096"/>
</dbReference>
<dbReference type="OMA" id="RDKAYEN"/>
<evidence type="ECO:0000313" key="11">
    <source>
        <dbReference type="Proteomes" id="UP000189703"/>
    </source>
</evidence>
<feature type="transmembrane region" description="Helical" evidence="10">
    <location>
        <begin position="591"/>
        <end position="613"/>
    </location>
</feature>
<gene>
    <name evidence="12" type="primary">LOC104608210</name>
</gene>
<accession>A0A1U8AW84</accession>
<evidence type="ECO:0000256" key="9">
    <source>
        <dbReference type="SAM" id="MobiDB-lite"/>
    </source>
</evidence>
<protein>
    <submittedName>
        <fullName evidence="12">Proton pump-interactor 1</fullName>
    </submittedName>
</protein>
<feature type="compositionally biased region" description="Basic and acidic residues" evidence="9">
    <location>
        <begin position="506"/>
        <end position="515"/>
    </location>
</feature>
<keyword evidence="3 10" id="KW-0812">Transmembrane</keyword>
<dbReference type="PANTHER" id="PTHR32219:SF2">
    <property type="entry name" value="PROTON PUMP-INTERACTOR 1"/>
    <property type="match status" value="1"/>
</dbReference>
<name>A0A1U8AW84_NELNU</name>
<dbReference type="GO" id="GO:0005886">
    <property type="term" value="C:plasma membrane"/>
    <property type="evidence" value="ECO:0007669"/>
    <property type="project" value="UniProtKB-SubCell"/>
</dbReference>
<dbReference type="InParanoid" id="A0A1U8AW84"/>
<evidence type="ECO:0000256" key="7">
    <source>
        <dbReference type="ARBA" id="ARBA00038080"/>
    </source>
</evidence>
<dbReference type="KEGG" id="nnu:104608210"/>
<proteinExistence type="inferred from homology"/>
<evidence type="ECO:0000256" key="6">
    <source>
        <dbReference type="ARBA" id="ARBA00023136"/>
    </source>
</evidence>
<organism evidence="11 12">
    <name type="scientific">Nelumbo nucifera</name>
    <name type="common">Sacred lotus</name>
    <dbReference type="NCBI Taxonomy" id="4432"/>
    <lineage>
        <taxon>Eukaryota</taxon>
        <taxon>Viridiplantae</taxon>
        <taxon>Streptophyta</taxon>
        <taxon>Embryophyta</taxon>
        <taxon>Tracheophyta</taxon>
        <taxon>Spermatophyta</taxon>
        <taxon>Magnoliopsida</taxon>
        <taxon>Proteales</taxon>
        <taxon>Nelumbonaceae</taxon>
        <taxon>Nelumbo</taxon>
    </lineage>
</organism>
<evidence type="ECO:0000256" key="5">
    <source>
        <dbReference type="ARBA" id="ARBA00023054"/>
    </source>
</evidence>
<dbReference type="GeneID" id="104608210"/>
<sequence length="614" mass="70146">MPVEVMRAEIVQVAVKDGNEEIDSRELNQGLALDEPIKFGSHGTDGPVKAEVNALPVAPKDAADEWPAPKQIYSFYFVKYRSYEDPKLKAKIDQADKELQKKNQARLKINDLIREKKSERAQIISQLKPLTAEDKRYRSIVDEKRKEMEPLQQALGKLRSANNASRERGIGLCSSEAELNEFIQSLHYRMQHESISLVEEKQLLREIKQLEGTREKVIANAVMKAKIEDSLGQRGAIQDQVKLIGVDLDGVRKEKQTVRAKIKHFEEKLKAIDNEISSLQEELMAVIQKRDKAYESLVELRKQRDEANAHYFQTRALLHNARELAAKKDIAALEELSHTEVEKFMSLWSSNKTFREDYEKRILPSLDARLLSRDGRMRNPDEKPLFSVAPALTELEVVAKANLKQPKEDYRPTTQNDVIPNKKVQKEHNDKSTELSTVKVGNQDENISGFEKPVKESSTVNEMDAEKLKEMKREEEIAKAKQAFERKKKLAEKAAVKAAVRAQKEAEKKLKEREKRAKKKAAATQPPISPEEQTEVNGEVAEPEKAEESVEGPVPSKSKDQKENTVRYRTRARGQDPVPKVMFKRKKSTPYWVWAVPAALMVVMLVALGYYYFL</sequence>
<feature type="compositionally biased region" description="Basic and acidic residues" evidence="9">
    <location>
        <begin position="557"/>
        <end position="566"/>
    </location>
</feature>
<dbReference type="eggNOG" id="ENOG502QQX1">
    <property type="taxonomic scope" value="Eukaryota"/>
</dbReference>
<evidence type="ECO:0000256" key="1">
    <source>
        <dbReference type="ARBA" id="ARBA00004162"/>
    </source>
</evidence>
<evidence type="ECO:0000256" key="2">
    <source>
        <dbReference type="ARBA" id="ARBA00022475"/>
    </source>
</evidence>
<keyword evidence="2" id="KW-1003">Cell membrane</keyword>
<feature type="region of interest" description="Disordered" evidence="9">
    <location>
        <begin position="506"/>
        <end position="575"/>
    </location>
</feature>
<comment type="similarity">
    <text evidence="7">Belongs to the plant Proton pump-interactor protein family.</text>
</comment>
<reference evidence="12" key="1">
    <citation type="submission" date="2025-08" db="UniProtKB">
        <authorList>
            <consortium name="RefSeq"/>
        </authorList>
    </citation>
    <scope>IDENTIFICATION</scope>
</reference>
<keyword evidence="6 10" id="KW-0472">Membrane</keyword>